<evidence type="ECO:0000313" key="1">
    <source>
        <dbReference type="EMBL" id="ANN71527.1"/>
    </source>
</evidence>
<proteinExistence type="predicted"/>
<dbReference type="AlphaFoldDB" id="A0A193FUU5"/>
<reference evidence="1 2" key="1">
    <citation type="submission" date="2016-06" db="EMBL/GenBank/DDBJ databases">
        <title>Complete genome sequences of Bordetella bronchialis and Bordetella flabilis.</title>
        <authorList>
            <person name="LiPuma J.J."/>
            <person name="Spilker T."/>
        </authorList>
    </citation>
    <scope>NUCLEOTIDE SEQUENCE [LARGE SCALE GENOMIC DNA]</scope>
    <source>
        <strain evidence="1 2">AU17976</strain>
    </source>
</reference>
<dbReference type="EMBL" id="CP016171">
    <property type="protein sequence ID" value="ANN71527.1"/>
    <property type="molecule type" value="Genomic_DNA"/>
</dbReference>
<dbReference type="Proteomes" id="UP000092213">
    <property type="component" value="Chromosome"/>
</dbReference>
<evidence type="ECO:0000313" key="2">
    <source>
        <dbReference type="Proteomes" id="UP000092213"/>
    </source>
</evidence>
<sequence>MRTEQIIAALEAVDGVSIKPAKDGAVLQLGLQGDRVTAKLAETGRRIGDVKSAELLRHLRHGGEARGRLAKSLTGSMVVCTLVARH</sequence>
<gene>
    <name evidence="1" type="ORF">BAU08_09430</name>
</gene>
<organism evidence="1 2">
    <name type="scientific">Bordetella bronchialis</name>
    <dbReference type="NCBI Taxonomy" id="463025"/>
    <lineage>
        <taxon>Bacteria</taxon>
        <taxon>Pseudomonadati</taxon>
        <taxon>Pseudomonadota</taxon>
        <taxon>Betaproteobacteria</taxon>
        <taxon>Burkholderiales</taxon>
        <taxon>Alcaligenaceae</taxon>
        <taxon>Bordetella</taxon>
    </lineage>
</organism>
<accession>A0A193FUU5</accession>
<name>A0A193FUU5_9BORD</name>
<dbReference type="RefSeq" id="WP_066669046.1">
    <property type="nucleotide sequence ID" value="NZ_CP016171.1"/>
</dbReference>
<protein>
    <submittedName>
        <fullName evidence="1">Uncharacterized protein</fullName>
    </submittedName>
</protein>